<feature type="transmembrane region" description="Helical" evidence="1">
    <location>
        <begin position="20"/>
        <end position="38"/>
    </location>
</feature>
<reference evidence="3" key="1">
    <citation type="submission" date="2010-12" db="EMBL/GenBank/DDBJ databases">
        <title>Complete sequence of chromosome 1 of Asticcacaulis excentricus CB 48.</title>
        <authorList>
            <consortium name="US DOE Joint Genome Institute"/>
            <person name="Lucas S."/>
            <person name="Copeland A."/>
            <person name="Lapidus A."/>
            <person name="Cheng J.-F."/>
            <person name="Bruce D."/>
            <person name="Goodwin L."/>
            <person name="Pitluck S."/>
            <person name="Teshima H."/>
            <person name="Davenport K."/>
            <person name="Detter J.C."/>
            <person name="Han C."/>
            <person name="Tapia R."/>
            <person name="Land M."/>
            <person name="Hauser L."/>
            <person name="Jeffries C."/>
            <person name="Kyrpides N."/>
            <person name="Ivanova N."/>
            <person name="Ovchinnikova G."/>
            <person name="Brun Y.V."/>
            <person name="Woyke T."/>
        </authorList>
    </citation>
    <scope>NUCLEOTIDE SEQUENCE [LARGE SCALE GENOMIC DNA]</scope>
    <source>
        <strain evidence="3">ATCC 15261 / DSM 4724 / KCTC 12464 / NCIMB 9791 / VKM B-1370 / CB 48</strain>
    </source>
</reference>
<feature type="transmembrane region" description="Helical" evidence="1">
    <location>
        <begin position="141"/>
        <end position="162"/>
    </location>
</feature>
<accession>E8RM97</accession>
<feature type="transmembrane region" description="Helical" evidence="1">
    <location>
        <begin position="276"/>
        <end position="297"/>
    </location>
</feature>
<dbReference type="HOGENOM" id="CLU_044979_0_0_5"/>
<dbReference type="STRING" id="573065.Astex_2190"/>
<keyword evidence="1" id="KW-0472">Membrane</keyword>
<dbReference type="AlphaFoldDB" id="E8RM97"/>
<protein>
    <submittedName>
        <fullName evidence="2">Uncharacterized protein</fullName>
    </submittedName>
</protein>
<dbReference type="KEGG" id="aex:Astex_2190"/>
<dbReference type="eggNOG" id="COG2273">
    <property type="taxonomic scope" value="Bacteria"/>
</dbReference>
<evidence type="ECO:0000256" key="1">
    <source>
        <dbReference type="SAM" id="Phobius"/>
    </source>
</evidence>
<evidence type="ECO:0000313" key="3">
    <source>
        <dbReference type="Proteomes" id="UP000001492"/>
    </source>
</evidence>
<proteinExistence type="predicted"/>
<gene>
    <name evidence="2" type="ordered locus">Astex_2190</name>
</gene>
<feature type="transmembrane region" description="Helical" evidence="1">
    <location>
        <begin position="417"/>
        <end position="435"/>
    </location>
</feature>
<keyword evidence="1" id="KW-0812">Transmembrane</keyword>
<sequence>MNFAFFLMSFGTLAAVPPEFIGGTTVLASSAAFMLVAARQFMVKDQPQTIIAGLIDYRALAPLTIFTIIAVVGAFTLPRAFGENVMVFPMRGAEEGSFAVPLAPSSSNFNQSINLIANLMVAGAIFGMSRISGFTSKIKDALIWGGVGVVLTGFADLIGSNIGLTPVLEIFRTASYKMMDDAEINGVRRVIGMMSEASSFGALAVTIGGALLFSRYAYSRTKRFLVVYPLATMCLLFVVISTSSSAYGALGVLGLMHIVDLAWRAIFTSPDQRGEVILEIIGAVIFAVLVLAVVLGWEAGRDQAKAFLDEIILNKQLSGSARERNSWTAQGLEAFKATYGIGVGVGSVRTSNFFVNILASTGIVGAIIFAGTIGRTFAARIPSRYRAAFELSHGMKLTIVGTFVSLFFAGTTPDYGFNIATAIGICIGLATRTVASQFNFESKATPEIQETEPVKIRRKVERL</sequence>
<dbReference type="Proteomes" id="UP000001492">
    <property type="component" value="Chromosome 1"/>
</dbReference>
<feature type="transmembrane region" description="Helical" evidence="1">
    <location>
        <begin position="353"/>
        <end position="373"/>
    </location>
</feature>
<feature type="transmembrane region" description="Helical" evidence="1">
    <location>
        <begin position="112"/>
        <end position="129"/>
    </location>
</feature>
<feature type="transmembrane region" description="Helical" evidence="1">
    <location>
        <begin position="197"/>
        <end position="217"/>
    </location>
</feature>
<feature type="transmembrane region" description="Helical" evidence="1">
    <location>
        <begin position="394"/>
        <end position="411"/>
    </location>
</feature>
<organism evidence="2 3">
    <name type="scientific">Asticcacaulis excentricus (strain ATCC 15261 / DSM 4724 / KCTC 12464 / NCIMB 9791 / VKM B-1370 / CB 48)</name>
    <dbReference type="NCBI Taxonomy" id="573065"/>
    <lineage>
        <taxon>Bacteria</taxon>
        <taxon>Pseudomonadati</taxon>
        <taxon>Pseudomonadota</taxon>
        <taxon>Alphaproteobacteria</taxon>
        <taxon>Caulobacterales</taxon>
        <taxon>Caulobacteraceae</taxon>
        <taxon>Asticcacaulis</taxon>
    </lineage>
</organism>
<evidence type="ECO:0000313" key="2">
    <source>
        <dbReference type="EMBL" id="ADU13848.1"/>
    </source>
</evidence>
<feature type="transmembrane region" description="Helical" evidence="1">
    <location>
        <begin position="224"/>
        <end position="240"/>
    </location>
</feature>
<feature type="transmembrane region" description="Helical" evidence="1">
    <location>
        <begin position="246"/>
        <end position="267"/>
    </location>
</feature>
<keyword evidence="1" id="KW-1133">Transmembrane helix</keyword>
<dbReference type="EMBL" id="CP002395">
    <property type="protein sequence ID" value="ADU13848.1"/>
    <property type="molecule type" value="Genomic_DNA"/>
</dbReference>
<name>E8RM97_ASTEC</name>
<feature type="transmembrane region" description="Helical" evidence="1">
    <location>
        <begin position="59"/>
        <end position="81"/>
    </location>
</feature>
<keyword evidence="3" id="KW-1185">Reference proteome</keyword>